<feature type="region of interest" description="Disordered" evidence="1">
    <location>
        <begin position="1"/>
        <end position="21"/>
    </location>
</feature>
<reference evidence="2" key="1">
    <citation type="submission" date="2014-11" db="EMBL/GenBank/DDBJ databases">
        <authorList>
            <person name="Amaro Gonzalez C."/>
        </authorList>
    </citation>
    <scope>NUCLEOTIDE SEQUENCE</scope>
</reference>
<organism evidence="2">
    <name type="scientific">Anguilla anguilla</name>
    <name type="common">European freshwater eel</name>
    <name type="synonym">Muraena anguilla</name>
    <dbReference type="NCBI Taxonomy" id="7936"/>
    <lineage>
        <taxon>Eukaryota</taxon>
        <taxon>Metazoa</taxon>
        <taxon>Chordata</taxon>
        <taxon>Craniata</taxon>
        <taxon>Vertebrata</taxon>
        <taxon>Euteleostomi</taxon>
        <taxon>Actinopterygii</taxon>
        <taxon>Neopterygii</taxon>
        <taxon>Teleostei</taxon>
        <taxon>Anguilliformes</taxon>
        <taxon>Anguillidae</taxon>
        <taxon>Anguilla</taxon>
    </lineage>
</organism>
<reference evidence="2" key="2">
    <citation type="journal article" date="2015" name="Fish Shellfish Immunol.">
        <title>Early steps in the European eel (Anguilla anguilla)-Vibrio vulnificus interaction in the gills: Role of the RtxA13 toxin.</title>
        <authorList>
            <person name="Callol A."/>
            <person name="Pajuelo D."/>
            <person name="Ebbesson L."/>
            <person name="Teles M."/>
            <person name="MacKenzie S."/>
            <person name="Amaro C."/>
        </authorList>
    </citation>
    <scope>NUCLEOTIDE SEQUENCE</scope>
</reference>
<evidence type="ECO:0000256" key="1">
    <source>
        <dbReference type="SAM" id="MobiDB-lite"/>
    </source>
</evidence>
<proteinExistence type="predicted"/>
<name>A0A0E9PJN5_ANGAN</name>
<evidence type="ECO:0000313" key="2">
    <source>
        <dbReference type="EMBL" id="JAH04507.1"/>
    </source>
</evidence>
<dbReference type="AlphaFoldDB" id="A0A0E9PJN5"/>
<feature type="compositionally biased region" description="Basic and acidic residues" evidence="1">
    <location>
        <begin position="1"/>
        <end position="12"/>
    </location>
</feature>
<protein>
    <submittedName>
        <fullName evidence="2">Uncharacterized protein</fullName>
    </submittedName>
</protein>
<sequence length="38" mass="4608">MESMKKFKEKGPPMRGQSKQWDKLQDTVFQSYLKWVCN</sequence>
<accession>A0A0E9PJN5</accession>
<dbReference type="EMBL" id="GBXM01104070">
    <property type="protein sequence ID" value="JAH04507.1"/>
    <property type="molecule type" value="Transcribed_RNA"/>
</dbReference>